<dbReference type="GO" id="GO:0005737">
    <property type="term" value="C:cytoplasm"/>
    <property type="evidence" value="ECO:0007669"/>
    <property type="project" value="UniProtKB-SubCell"/>
</dbReference>
<evidence type="ECO:0000256" key="4">
    <source>
        <dbReference type="ARBA" id="ARBA00022490"/>
    </source>
</evidence>
<evidence type="ECO:0000256" key="9">
    <source>
        <dbReference type="ARBA" id="ARBA00022949"/>
    </source>
</evidence>
<dbReference type="GO" id="GO:0046622">
    <property type="term" value="P:positive regulation of organ growth"/>
    <property type="evidence" value="ECO:0007669"/>
    <property type="project" value="EnsemblMetazoa"/>
</dbReference>
<evidence type="ECO:0000313" key="15">
    <source>
        <dbReference type="Proteomes" id="UP000007798"/>
    </source>
</evidence>
<dbReference type="PANTHER" id="PTHR24207">
    <property type="entry name" value="ZYX102 PROTEIN"/>
    <property type="match status" value="1"/>
</dbReference>
<dbReference type="GO" id="GO:0001725">
    <property type="term" value="C:stress fiber"/>
    <property type="evidence" value="ECO:0007669"/>
    <property type="project" value="EnsemblMetazoa"/>
</dbReference>
<dbReference type="GO" id="GO:0046872">
    <property type="term" value="F:metal ion binding"/>
    <property type="evidence" value="ECO:0007669"/>
    <property type="project" value="UniProtKB-KW"/>
</dbReference>
<dbReference type="KEGG" id="dwi:6651094"/>
<feature type="domain" description="LIM zinc-binding" evidence="13">
    <location>
        <begin position="582"/>
        <end position="651"/>
    </location>
</feature>
<dbReference type="CDD" id="cd09437">
    <property type="entry name" value="LIM3_LPP"/>
    <property type="match status" value="1"/>
</dbReference>
<evidence type="ECO:0000259" key="13">
    <source>
        <dbReference type="PROSITE" id="PS50023"/>
    </source>
</evidence>
<dbReference type="SMART" id="SM00132">
    <property type="entry name" value="LIM"/>
    <property type="match status" value="3"/>
</dbReference>
<sequence length="660" mass="72548">MDGLEQQLRELTILNSRPLPPRMSADEYVRHGNVAELIENLQHRSSPSAVLNTYASGTRKTAPCIPPKPQKKQNEMPQVPLSKRVTCSREPLYSQPLHGLDKVTTMSGSAAEDSQCGPILMRKQPIYAIQNSEKPNSSKSTLDNPAVLEQQLEALAYHKLQMEKRGLLGTGHMKSVASIPKLSSNSLSNSSSDVIYSNLRSSTETCTSRSGDFKGLYGNMSSQTETADSNVHLADSNTNTIRRGAGSESGSRMLSICTNSMSDKEIEEELPAPPSPVSAVSSSYSELRRATDVFSNSKSIDLIENPTNLLPSGVQQLPPEFTIKNYPEQHYAGYNSVNKNHSDKANGDYYGYGVLSQSSSTYDSIYEPINPRPPGEMISRSCYNMYVNDPNILGNNLDNNGGGVGVANMPMYVSGDAHALAEGNEKHIGYPQKGNNIDGNVSQYVSSSASVDTANEFENYGRCVKCNERVLGENSGCTAMDQIYHISCFTCNDCQINLQGKPFYALEGKPYCEYDYLQTLEKCSVCMKPILERILRATGKPYHPQCFTCVVCGKSLDGLLFTVDATNQNYCITDFHKKFAPRCCVCRDPIMPEPGQEETVRVVALDRSFHLGCYKCEDCGLLLSSEADGRGCYPLDDHVLCKSCNAQRVQALTNRMTSEN</sequence>
<keyword evidence="9" id="KW-0965">Cell junction</keyword>
<evidence type="ECO:0000256" key="1">
    <source>
        <dbReference type="ARBA" id="ARBA00004282"/>
    </source>
</evidence>
<dbReference type="eggNOG" id="KOG1701">
    <property type="taxonomic scope" value="Eukaryota"/>
</dbReference>
<evidence type="ECO:0000256" key="11">
    <source>
        <dbReference type="PROSITE-ProRule" id="PRU00125"/>
    </source>
</evidence>
<feature type="region of interest" description="Disordered" evidence="12">
    <location>
        <begin position="58"/>
        <end position="80"/>
    </location>
</feature>
<evidence type="ECO:0000256" key="2">
    <source>
        <dbReference type="ARBA" id="ARBA00004496"/>
    </source>
</evidence>
<dbReference type="SUPFAM" id="SSF57716">
    <property type="entry name" value="Glucocorticoid receptor-like (DNA-binding domain)"/>
    <property type="match status" value="3"/>
</dbReference>
<dbReference type="GO" id="GO:0035003">
    <property type="term" value="C:subapical complex"/>
    <property type="evidence" value="ECO:0007669"/>
    <property type="project" value="EnsemblMetazoa"/>
</dbReference>
<evidence type="ECO:0000313" key="14">
    <source>
        <dbReference type="EMBL" id="EDW83584.2"/>
    </source>
</evidence>
<evidence type="ECO:0000256" key="6">
    <source>
        <dbReference type="ARBA" id="ARBA00022737"/>
    </source>
</evidence>
<dbReference type="Proteomes" id="UP000007798">
    <property type="component" value="Unassembled WGS sequence"/>
</dbReference>
<dbReference type="OrthoDB" id="25414at2759"/>
<dbReference type="GO" id="GO:0007593">
    <property type="term" value="P:chitin-based cuticle sclerotization"/>
    <property type="evidence" value="ECO:0007669"/>
    <property type="project" value="EnsemblMetazoa"/>
</dbReference>
<dbReference type="FunFam" id="2.10.110.10:FF:000042">
    <property type="entry name" value="lipoma-preferred partner isoform X1"/>
    <property type="match status" value="1"/>
</dbReference>
<dbReference type="GO" id="GO:0007430">
    <property type="term" value="P:terminal branching, open tracheal system"/>
    <property type="evidence" value="ECO:0007669"/>
    <property type="project" value="EnsemblMetazoa"/>
</dbReference>
<dbReference type="CDD" id="cd09354">
    <property type="entry name" value="LIM2_LPP"/>
    <property type="match status" value="1"/>
</dbReference>
<dbReference type="PROSITE" id="PS50023">
    <property type="entry name" value="LIM_DOMAIN_2"/>
    <property type="match status" value="3"/>
</dbReference>
<evidence type="ECO:0000256" key="5">
    <source>
        <dbReference type="ARBA" id="ARBA00022723"/>
    </source>
</evidence>
<dbReference type="CDD" id="cd09351">
    <property type="entry name" value="LIM1_LPP"/>
    <property type="match status" value="1"/>
</dbReference>
<dbReference type="HOGENOM" id="CLU_001357_10_3_1"/>
<dbReference type="GO" id="GO:0035002">
    <property type="term" value="P:liquid clearance, open tracheal system"/>
    <property type="evidence" value="ECO:0007669"/>
    <property type="project" value="EnsemblMetazoa"/>
</dbReference>
<reference evidence="14 15" key="1">
    <citation type="journal article" date="2007" name="Nature">
        <title>Evolution of genes and genomes on the Drosophila phylogeny.</title>
        <authorList>
            <consortium name="Drosophila 12 Genomes Consortium"/>
            <person name="Clark A.G."/>
            <person name="Eisen M.B."/>
            <person name="Smith D.R."/>
            <person name="Bergman C.M."/>
            <person name="Oliver B."/>
            <person name="Markow T.A."/>
            <person name="Kaufman T.C."/>
            <person name="Kellis M."/>
            <person name="Gelbart W."/>
            <person name="Iyer V.N."/>
            <person name="Pollard D.A."/>
            <person name="Sackton T.B."/>
            <person name="Larracuente A.M."/>
            <person name="Singh N.D."/>
            <person name="Abad J.P."/>
            <person name="Abt D.N."/>
            <person name="Adryan B."/>
            <person name="Aguade M."/>
            <person name="Akashi H."/>
            <person name="Anderson W.W."/>
            <person name="Aquadro C.F."/>
            <person name="Ardell D.H."/>
            <person name="Arguello R."/>
            <person name="Artieri C.G."/>
            <person name="Barbash D.A."/>
            <person name="Barker D."/>
            <person name="Barsanti P."/>
            <person name="Batterham P."/>
            <person name="Batzoglou S."/>
            <person name="Begun D."/>
            <person name="Bhutkar A."/>
            <person name="Blanco E."/>
            <person name="Bosak S.A."/>
            <person name="Bradley R.K."/>
            <person name="Brand A.D."/>
            <person name="Brent M.R."/>
            <person name="Brooks A.N."/>
            <person name="Brown R.H."/>
            <person name="Butlin R.K."/>
            <person name="Caggese C."/>
            <person name="Calvi B.R."/>
            <person name="Bernardo de Carvalho A."/>
            <person name="Caspi A."/>
            <person name="Castrezana S."/>
            <person name="Celniker S.E."/>
            <person name="Chang J.L."/>
            <person name="Chapple C."/>
            <person name="Chatterji S."/>
            <person name="Chinwalla A."/>
            <person name="Civetta A."/>
            <person name="Clifton S.W."/>
            <person name="Comeron J.M."/>
            <person name="Costello J.C."/>
            <person name="Coyne J.A."/>
            <person name="Daub J."/>
            <person name="David R.G."/>
            <person name="Delcher A.L."/>
            <person name="Delehaunty K."/>
            <person name="Do C.B."/>
            <person name="Ebling H."/>
            <person name="Edwards K."/>
            <person name="Eickbush T."/>
            <person name="Evans J.D."/>
            <person name="Filipski A."/>
            <person name="Findeiss S."/>
            <person name="Freyhult E."/>
            <person name="Fulton L."/>
            <person name="Fulton R."/>
            <person name="Garcia A.C."/>
            <person name="Gardiner A."/>
            <person name="Garfield D.A."/>
            <person name="Garvin B.E."/>
            <person name="Gibson G."/>
            <person name="Gilbert D."/>
            <person name="Gnerre S."/>
            <person name="Godfrey J."/>
            <person name="Good R."/>
            <person name="Gotea V."/>
            <person name="Gravely B."/>
            <person name="Greenberg A.J."/>
            <person name="Griffiths-Jones S."/>
            <person name="Gross S."/>
            <person name="Guigo R."/>
            <person name="Gustafson E.A."/>
            <person name="Haerty W."/>
            <person name="Hahn M.W."/>
            <person name="Halligan D.L."/>
            <person name="Halpern A.L."/>
            <person name="Halter G.M."/>
            <person name="Han M.V."/>
            <person name="Heger A."/>
            <person name="Hillier L."/>
            <person name="Hinrichs A.S."/>
            <person name="Holmes I."/>
            <person name="Hoskins R.A."/>
            <person name="Hubisz M.J."/>
            <person name="Hultmark D."/>
            <person name="Huntley M.A."/>
            <person name="Jaffe D.B."/>
            <person name="Jagadeeshan S."/>
            <person name="Jeck W.R."/>
            <person name="Johnson J."/>
            <person name="Jones C.D."/>
            <person name="Jordan W.C."/>
            <person name="Karpen G.H."/>
            <person name="Kataoka E."/>
            <person name="Keightley P.D."/>
            <person name="Kheradpour P."/>
            <person name="Kirkness E.F."/>
            <person name="Koerich L.B."/>
            <person name="Kristiansen K."/>
            <person name="Kudrna D."/>
            <person name="Kulathinal R.J."/>
            <person name="Kumar S."/>
            <person name="Kwok R."/>
            <person name="Lander E."/>
            <person name="Langley C.H."/>
            <person name="Lapoint R."/>
            <person name="Lazzaro B.P."/>
            <person name="Lee S.J."/>
            <person name="Levesque L."/>
            <person name="Li R."/>
            <person name="Lin C.F."/>
            <person name="Lin M.F."/>
            <person name="Lindblad-Toh K."/>
            <person name="Llopart A."/>
            <person name="Long M."/>
            <person name="Low L."/>
            <person name="Lozovsky E."/>
            <person name="Lu J."/>
            <person name="Luo M."/>
            <person name="Machado C.A."/>
            <person name="Makalowski W."/>
            <person name="Marzo M."/>
            <person name="Matsuda M."/>
            <person name="Matzkin L."/>
            <person name="McAllister B."/>
            <person name="McBride C.S."/>
            <person name="McKernan B."/>
            <person name="McKernan K."/>
            <person name="Mendez-Lago M."/>
            <person name="Minx P."/>
            <person name="Mollenhauer M.U."/>
            <person name="Montooth K."/>
            <person name="Mount S.M."/>
            <person name="Mu X."/>
            <person name="Myers E."/>
            <person name="Negre B."/>
            <person name="Newfeld S."/>
            <person name="Nielsen R."/>
            <person name="Noor M.A."/>
            <person name="O'Grady P."/>
            <person name="Pachter L."/>
            <person name="Papaceit M."/>
            <person name="Parisi M.J."/>
            <person name="Parisi M."/>
            <person name="Parts L."/>
            <person name="Pedersen J.S."/>
            <person name="Pesole G."/>
            <person name="Phillippy A.M."/>
            <person name="Ponting C.P."/>
            <person name="Pop M."/>
            <person name="Porcelli D."/>
            <person name="Powell J.R."/>
            <person name="Prohaska S."/>
            <person name="Pruitt K."/>
            <person name="Puig M."/>
            <person name="Quesneville H."/>
            <person name="Ram K.R."/>
            <person name="Rand D."/>
            <person name="Rasmussen M.D."/>
            <person name="Reed L.K."/>
            <person name="Reenan R."/>
            <person name="Reily A."/>
            <person name="Remington K.A."/>
            <person name="Rieger T.T."/>
            <person name="Ritchie M.G."/>
            <person name="Robin C."/>
            <person name="Rogers Y.H."/>
            <person name="Rohde C."/>
            <person name="Rozas J."/>
            <person name="Rubenfield M.J."/>
            <person name="Ruiz A."/>
            <person name="Russo S."/>
            <person name="Salzberg S.L."/>
            <person name="Sanchez-Gracia A."/>
            <person name="Saranga D.J."/>
            <person name="Sato H."/>
            <person name="Schaeffer S.W."/>
            <person name="Schatz M.C."/>
            <person name="Schlenke T."/>
            <person name="Schwartz R."/>
            <person name="Segarra C."/>
            <person name="Singh R.S."/>
            <person name="Sirot L."/>
            <person name="Sirota M."/>
            <person name="Sisneros N.B."/>
            <person name="Smith C.D."/>
            <person name="Smith T.F."/>
            <person name="Spieth J."/>
            <person name="Stage D.E."/>
            <person name="Stark A."/>
            <person name="Stephan W."/>
            <person name="Strausberg R.L."/>
            <person name="Strempel S."/>
            <person name="Sturgill D."/>
            <person name="Sutton G."/>
            <person name="Sutton G.G."/>
            <person name="Tao W."/>
            <person name="Teichmann S."/>
            <person name="Tobari Y.N."/>
            <person name="Tomimura Y."/>
            <person name="Tsolas J.M."/>
            <person name="Valente V.L."/>
            <person name="Venter E."/>
            <person name="Venter J.C."/>
            <person name="Vicario S."/>
            <person name="Vieira F.G."/>
            <person name="Vilella A.J."/>
            <person name="Villasante A."/>
            <person name="Walenz B."/>
            <person name="Wang J."/>
            <person name="Wasserman M."/>
            <person name="Watts T."/>
            <person name="Wilson D."/>
            <person name="Wilson R.K."/>
            <person name="Wing R.A."/>
            <person name="Wolfner M.F."/>
            <person name="Wong A."/>
            <person name="Wong G.K."/>
            <person name="Wu C.I."/>
            <person name="Wu G."/>
            <person name="Yamamoto D."/>
            <person name="Yang H.P."/>
            <person name="Yang S.P."/>
            <person name="Yorke J.A."/>
            <person name="Yoshida K."/>
            <person name="Zdobnov E."/>
            <person name="Zhang P."/>
            <person name="Zhang Y."/>
            <person name="Zimin A.V."/>
            <person name="Baldwin J."/>
            <person name="Abdouelleil A."/>
            <person name="Abdulkadir J."/>
            <person name="Abebe A."/>
            <person name="Abera B."/>
            <person name="Abreu J."/>
            <person name="Acer S.C."/>
            <person name="Aftuck L."/>
            <person name="Alexander A."/>
            <person name="An P."/>
            <person name="Anderson E."/>
            <person name="Anderson S."/>
            <person name="Arachi H."/>
            <person name="Azer M."/>
            <person name="Bachantsang P."/>
            <person name="Barry A."/>
            <person name="Bayul T."/>
            <person name="Berlin A."/>
            <person name="Bessette D."/>
            <person name="Bloom T."/>
            <person name="Blye J."/>
            <person name="Boguslavskiy L."/>
            <person name="Bonnet C."/>
            <person name="Boukhgalter B."/>
            <person name="Bourzgui I."/>
            <person name="Brown A."/>
            <person name="Cahill P."/>
            <person name="Channer S."/>
            <person name="Cheshatsang Y."/>
            <person name="Chuda L."/>
            <person name="Citroen M."/>
            <person name="Collymore A."/>
            <person name="Cooke P."/>
            <person name="Costello M."/>
            <person name="D'Aco K."/>
            <person name="Daza R."/>
            <person name="De Haan G."/>
            <person name="DeGray S."/>
            <person name="DeMaso C."/>
            <person name="Dhargay N."/>
            <person name="Dooley K."/>
            <person name="Dooley E."/>
            <person name="Doricent M."/>
            <person name="Dorje P."/>
            <person name="Dorjee K."/>
            <person name="Dupes A."/>
            <person name="Elong R."/>
            <person name="Falk J."/>
            <person name="Farina A."/>
            <person name="Faro S."/>
            <person name="Ferguson D."/>
            <person name="Fisher S."/>
            <person name="Foley C.D."/>
            <person name="Franke A."/>
            <person name="Friedrich D."/>
            <person name="Gadbois L."/>
            <person name="Gearin G."/>
            <person name="Gearin C.R."/>
            <person name="Giannoukos G."/>
            <person name="Goode T."/>
            <person name="Graham J."/>
            <person name="Grandbois E."/>
            <person name="Grewal S."/>
            <person name="Gyaltsen K."/>
            <person name="Hafez N."/>
            <person name="Hagos B."/>
            <person name="Hall J."/>
            <person name="Henson C."/>
            <person name="Hollinger A."/>
            <person name="Honan T."/>
            <person name="Huard M.D."/>
            <person name="Hughes L."/>
            <person name="Hurhula B."/>
            <person name="Husby M.E."/>
            <person name="Kamat A."/>
            <person name="Kanga B."/>
            <person name="Kashin S."/>
            <person name="Khazanovich D."/>
            <person name="Kisner P."/>
            <person name="Lance K."/>
            <person name="Lara M."/>
            <person name="Lee W."/>
            <person name="Lennon N."/>
            <person name="Letendre F."/>
            <person name="LeVine R."/>
            <person name="Lipovsky A."/>
            <person name="Liu X."/>
            <person name="Liu J."/>
            <person name="Liu S."/>
            <person name="Lokyitsang T."/>
            <person name="Lokyitsang Y."/>
            <person name="Lubonja R."/>
            <person name="Lui A."/>
            <person name="MacDonald P."/>
            <person name="Magnisalis V."/>
            <person name="Maru K."/>
            <person name="Matthews C."/>
            <person name="McCusker W."/>
            <person name="McDonough S."/>
            <person name="Mehta T."/>
            <person name="Meldrim J."/>
            <person name="Meneus L."/>
            <person name="Mihai O."/>
            <person name="Mihalev A."/>
            <person name="Mihova T."/>
            <person name="Mittelman R."/>
            <person name="Mlenga V."/>
            <person name="Montmayeur A."/>
            <person name="Mulrain L."/>
            <person name="Navidi A."/>
            <person name="Naylor J."/>
            <person name="Negash T."/>
            <person name="Nguyen T."/>
            <person name="Nguyen N."/>
            <person name="Nicol R."/>
            <person name="Norbu C."/>
            <person name="Norbu N."/>
            <person name="Novod N."/>
            <person name="O'Neill B."/>
            <person name="Osman S."/>
            <person name="Markiewicz E."/>
            <person name="Oyono O.L."/>
            <person name="Patti C."/>
            <person name="Phunkhang P."/>
            <person name="Pierre F."/>
            <person name="Priest M."/>
            <person name="Raghuraman S."/>
            <person name="Rege F."/>
            <person name="Reyes R."/>
            <person name="Rise C."/>
            <person name="Rogov P."/>
            <person name="Ross K."/>
            <person name="Ryan E."/>
            <person name="Settipalli S."/>
            <person name="Shea T."/>
            <person name="Sherpa N."/>
            <person name="Shi L."/>
            <person name="Shih D."/>
            <person name="Sparrow T."/>
            <person name="Spaulding J."/>
            <person name="Stalker J."/>
            <person name="Stange-Thomann N."/>
            <person name="Stavropoulos S."/>
            <person name="Stone C."/>
            <person name="Strader C."/>
            <person name="Tesfaye S."/>
            <person name="Thomson T."/>
            <person name="Thoulutsang Y."/>
            <person name="Thoulutsang D."/>
            <person name="Topham K."/>
            <person name="Topping I."/>
            <person name="Tsamla T."/>
            <person name="Vassiliev H."/>
            <person name="Vo A."/>
            <person name="Wangchuk T."/>
            <person name="Wangdi T."/>
            <person name="Weiand M."/>
            <person name="Wilkinson J."/>
            <person name="Wilson A."/>
            <person name="Yadav S."/>
            <person name="Young G."/>
            <person name="Yu Q."/>
            <person name="Zembek L."/>
            <person name="Zhong D."/>
            <person name="Zimmer A."/>
            <person name="Zwirko Z."/>
            <person name="Jaffe D.B."/>
            <person name="Alvarez P."/>
            <person name="Brockman W."/>
            <person name="Butler J."/>
            <person name="Chin C."/>
            <person name="Gnerre S."/>
            <person name="Grabherr M."/>
            <person name="Kleber M."/>
            <person name="Mauceli E."/>
            <person name="MacCallum I."/>
        </authorList>
    </citation>
    <scope>NUCLEOTIDE SEQUENCE [LARGE SCALE GENOMIC DNA]</scope>
    <source>
        <strain evidence="15">Tucson 14030-0811.24</strain>
    </source>
</reference>
<evidence type="ECO:0000256" key="3">
    <source>
        <dbReference type="ARBA" id="ARBA00009611"/>
    </source>
</evidence>
<evidence type="ECO:0000256" key="12">
    <source>
        <dbReference type="SAM" id="MobiDB-lite"/>
    </source>
</evidence>
<feature type="domain" description="LIM zinc-binding" evidence="13">
    <location>
        <begin position="461"/>
        <end position="520"/>
    </location>
</feature>
<dbReference type="FunFam" id="2.10.110.10:FF:000109">
    <property type="entry name" value="Lipoma preferred partner"/>
    <property type="match status" value="1"/>
</dbReference>
<accession>B4NHL5</accession>
<dbReference type="InterPro" id="IPR001781">
    <property type="entry name" value="Znf_LIM"/>
</dbReference>
<dbReference type="STRING" id="7260.B4NHL5"/>
<keyword evidence="7 11" id="KW-0862">Zinc</keyword>
<comment type="subcellular location">
    <subcellularLocation>
        <location evidence="1">Cell junction</location>
    </subcellularLocation>
    <subcellularLocation>
        <location evidence="2">Cytoplasm</location>
    </subcellularLocation>
</comment>
<keyword evidence="10 11" id="KW-0440">LIM domain</keyword>
<dbReference type="FunCoup" id="B4NHL5">
    <property type="interactions" value="53"/>
</dbReference>
<name>B4NHL5_DROWI</name>
<dbReference type="Pfam" id="PF00412">
    <property type="entry name" value="LIM"/>
    <property type="match status" value="2"/>
</dbReference>
<dbReference type="GO" id="GO:0005925">
    <property type="term" value="C:focal adhesion"/>
    <property type="evidence" value="ECO:0007669"/>
    <property type="project" value="TreeGrafter"/>
</dbReference>
<dbReference type="GO" id="GO:0048526">
    <property type="term" value="P:imaginal disc-derived wing expansion"/>
    <property type="evidence" value="ECO:0007669"/>
    <property type="project" value="EnsemblMetazoa"/>
</dbReference>
<dbReference type="AlphaFoldDB" id="B4NHL5"/>
<keyword evidence="4" id="KW-0963">Cytoplasm</keyword>
<keyword evidence="6" id="KW-0677">Repeat</keyword>
<dbReference type="GO" id="GO:0035331">
    <property type="term" value="P:negative regulation of hippo signaling"/>
    <property type="evidence" value="ECO:0007669"/>
    <property type="project" value="EnsemblMetazoa"/>
</dbReference>
<dbReference type="GO" id="GO:0098609">
    <property type="term" value="P:cell-cell adhesion"/>
    <property type="evidence" value="ECO:0007669"/>
    <property type="project" value="TreeGrafter"/>
</dbReference>
<keyword evidence="15" id="KW-1185">Reference proteome</keyword>
<protein>
    <recommendedName>
        <fullName evidence="13">LIM zinc-binding domain-containing protein</fullName>
    </recommendedName>
</protein>
<dbReference type="InParanoid" id="B4NHL5"/>
<dbReference type="PANTHER" id="PTHR24207:SF2">
    <property type="entry name" value="ZYX102 PROTEIN"/>
    <property type="match status" value="1"/>
</dbReference>
<proteinExistence type="inferred from homology"/>
<keyword evidence="8" id="KW-0130">Cell adhesion</keyword>
<evidence type="ECO:0000256" key="7">
    <source>
        <dbReference type="ARBA" id="ARBA00022833"/>
    </source>
</evidence>
<dbReference type="GO" id="GO:0045572">
    <property type="term" value="P:positive regulation of imaginal disc growth"/>
    <property type="evidence" value="ECO:0007669"/>
    <property type="project" value="EnsemblMetazoa"/>
</dbReference>
<dbReference type="GO" id="GO:0045805">
    <property type="term" value="P:positive regulation of eclosion"/>
    <property type="evidence" value="ECO:0007669"/>
    <property type="project" value="EnsemblMetazoa"/>
</dbReference>
<keyword evidence="5 11" id="KW-0479">Metal-binding</keyword>
<dbReference type="FunFam" id="2.10.110.10:FF:000027">
    <property type="entry name" value="lipoma-preferred partner isoform X1"/>
    <property type="match status" value="1"/>
</dbReference>
<gene>
    <name evidence="14" type="primary">Dwil\GK13604</name>
    <name evidence="14" type="ORF">Dwil_GK13604</name>
</gene>
<evidence type="ECO:0000256" key="8">
    <source>
        <dbReference type="ARBA" id="ARBA00022889"/>
    </source>
</evidence>
<dbReference type="SMR" id="B4NHL5"/>
<comment type="similarity">
    <text evidence="3">Belongs to the zyxin/ajuba family.</text>
</comment>
<feature type="domain" description="LIM zinc-binding" evidence="13">
    <location>
        <begin position="521"/>
        <end position="581"/>
    </location>
</feature>
<dbReference type="Gene3D" id="2.10.110.10">
    <property type="entry name" value="Cysteine Rich Protein"/>
    <property type="match status" value="3"/>
</dbReference>
<evidence type="ECO:0000256" key="10">
    <source>
        <dbReference type="ARBA" id="ARBA00023038"/>
    </source>
</evidence>
<dbReference type="EMBL" id="CH964272">
    <property type="protein sequence ID" value="EDW83584.2"/>
    <property type="molecule type" value="Genomic_DNA"/>
</dbReference>
<dbReference type="PROSITE" id="PS00478">
    <property type="entry name" value="LIM_DOMAIN_1"/>
    <property type="match status" value="1"/>
</dbReference>
<organism evidence="14 15">
    <name type="scientific">Drosophila willistoni</name>
    <name type="common">Fruit fly</name>
    <dbReference type="NCBI Taxonomy" id="7260"/>
    <lineage>
        <taxon>Eukaryota</taxon>
        <taxon>Metazoa</taxon>
        <taxon>Ecdysozoa</taxon>
        <taxon>Arthropoda</taxon>
        <taxon>Hexapoda</taxon>
        <taxon>Insecta</taxon>
        <taxon>Pterygota</taxon>
        <taxon>Neoptera</taxon>
        <taxon>Endopterygota</taxon>
        <taxon>Diptera</taxon>
        <taxon>Brachycera</taxon>
        <taxon>Muscomorpha</taxon>
        <taxon>Ephydroidea</taxon>
        <taxon>Drosophilidae</taxon>
        <taxon>Drosophila</taxon>
        <taxon>Sophophora</taxon>
    </lineage>
</organism>